<feature type="domain" description="Copper-fist" evidence="9">
    <location>
        <begin position="1"/>
        <end position="35"/>
    </location>
</feature>
<reference evidence="10 11" key="1">
    <citation type="submission" date="2014-04" db="EMBL/GenBank/DDBJ databases">
        <authorList>
            <consortium name="DOE Joint Genome Institute"/>
            <person name="Kuo A."/>
            <person name="Zuccaro A."/>
            <person name="Kohler A."/>
            <person name="Nagy L.G."/>
            <person name="Floudas D."/>
            <person name="Copeland A."/>
            <person name="Barry K.W."/>
            <person name="Cichocki N."/>
            <person name="Veneault-Fourrey C."/>
            <person name="LaButti K."/>
            <person name="Lindquist E.A."/>
            <person name="Lipzen A."/>
            <person name="Lundell T."/>
            <person name="Morin E."/>
            <person name="Murat C."/>
            <person name="Sun H."/>
            <person name="Tunlid A."/>
            <person name="Henrissat B."/>
            <person name="Grigoriev I.V."/>
            <person name="Hibbett D.S."/>
            <person name="Martin F."/>
            <person name="Nordberg H.P."/>
            <person name="Cantor M.N."/>
            <person name="Hua S.X."/>
        </authorList>
    </citation>
    <scope>NUCLEOTIDE SEQUENCE [LARGE SCALE GENOMIC DNA]</scope>
    <source>
        <strain evidence="10 11">MAFF 305830</strain>
    </source>
</reference>
<dbReference type="GO" id="GO:0005507">
    <property type="term" value="F:copper ion binding"/>
    <property type="evidence" value="ECO:0007669"/>
    <property type="project" value="InterPro"/>
</dbReference>
<dbReference type="GO" id="GO:0005634">
    <property type="term" value="C:nucleus"/>
    <property type="evidence" value="ECO:0007669"/>
    <property type="project" value="UniProtKB-SubCell"/>
</dbReference>
<comment type="subcellular location">
    <subcellularLocation>
        <location evidence="1">Nucleus</location>
    </subcellularLocation>
</comment>
<dbReference type="InterPro" id="IPR051763">
    <property type="entry name" value="Copper_Homeo_Regul"/>
</dbReference>
<dbReference type="PROSITE" id="PS50073">
    <property type="entry name" value="COPPER_FIST_2"/>
    <property type="match status" value="1"/>
</dbReference>
<keyword evidence="6" id="KW-0804">Transcription</keyword>
<dbReference type="SMART" id="SM01090">
    <property type="entry name" value="Copper-fist"/>
    <property type="match status" value="1"/>
</dbReference>
<dbReference type="SUPFAM" id="SSF57879">
    <property type="entry name" value="Zinc domain conserved in yeast copper-regulated transcription factors"/>
    <property type="match status" value="1"/>
</dbReference>
<keyword evidence="5" id="KW-0805">Transcription regulation</keyword>
<keyword evidence="11" id="KW-1185">Reference proteome</keyword>
<evidence type="ECO:0000256" key="3">
    <source>
        <dbReference type="ARBA" id="ARBA00022833"/>
    </source>
</evidence>
<keyword evidence="4" id="KW-0186">Copper</keyword>
<evidence type="ECO:0000259" key="9">
    <source>
        <dbReference type="PROSITE" id="PS50073"/>
    </source>
</evidence>
<evidence type="ECO:0000256" key="7">
    <source>
        <dbReference type="ARBA" id="ARBA00023242"/>
    </source>
</evidence>
<proteinExistence type="predicted"/>
<evidence type="ECO:0000313" key="10">
    <source>
        <dbReference type="EMBL" id="KIM32850.1"/>
    </source>
</evidence>
<evidence type="ECO:0000256" key="2">
    <source>
        <dbReference type="ARBA" id="ARBA00022723"/>
    </source>
</evidence>
<dbReference type="SMART" id="SM00412">
    <property type="entry name" value="Cu_FIST"/>
    <property type="match status" value="1"/>
</dbReference>
<dbReference type="STRING" id="933852.A0A0C3B7P3"/>
<dbReference type="InterPro" id="IPR036395">
    <property type="entry name" value="Cu_fist_DNA-bd_dom_sf"/>
</dbReference>
<dbReference type="GO" id="GO:0006878">
    <property type="term" value="P:intracellular copper ion homeostasis"/>
    <property type="evidence" value="ECO:0007669"/>
    <property type="project" value="TreeGrafter"/>
</dbReference>
<evidence type="ECO:0000256" key="5">
    <source>
        <dbReference type="ARBA" id="ARBA00023015"/>
    </source>
</evidence>
<evidence type="ECO:0000256" key="8">
    <source>
        <dbReference type="SAM" id="MobiDB-lite"/>
    </source>
</evidence>
<evidence type="ECO:0000256" key="4">
    <source>
        <dbReference type="ARBA" id="ARBA00023008"/>
    </source>
</evidence>
<feature type="region of interest" description="Disordered" evidence="8">
    <location>
        <begin position="59"/>
        <end position="80"/>
    </location>
</feature>
<feature type="non-terminal residue" evidence="10">
    <location>
        <position position="1"/>
    </location>
</feature>
<keyword evidence="7" id="KW-0539">Nucleus</keyword>
<dbReference type="HOGENOM" id="CLU_175719_0_0_1"/>
<dbReference type="AlphaFoldDB" id="A0A0C3B7P3"/>
<dbReference type="PRINTS" id="PR00617">
    <property type="entry name" value="COPPERFIST"/>
</dbReference>
<name>A0A0C3B7P3_SERVB</name>
<feature type="non-terminal residue" evidence="10">
    <location>
        <position position="80"/>
    </location>
</feature>
<dbReference type="FunFam" id="3.90.430.10:FF:000001">
    <property type="entry name" value="Copper fist DNA-binding protein"/>
    <property type="match status" value="1"/>
</dbReference>
<gene>
    <name evidence="10" type="ORF">M408DRAFT_33319</name>
</gene>
<dbReference type="GO" id="GO:0006879">
    <property type="term" value="P:intracellular iron ion homeostasis"/>
    <property type="evidence" value="ECO:0007669"/>
    <property type="project" value="TreeGrafter"/>
</dbReference>
<dbReference type="EMBL" id="KN824279">
    <property type="protein sequence ID" value="KIM32850.1"/>
    <property type="molecule type" value="Genomic_DNA"/>
</dbReference>
<dbReference type="GO" id="GO:0000978">
    <property type="term" value="F:RNA polymerase II cis-regulatory region sequence-specific DNA binding"/>
    <property type="evidence" value="ECO:0007669"/>
    <property type="project" value="TreeGrafter"/>
</dbReference>
<dbReference type="InterPro" id="IPR001083">
    <property type="entry name" value="Cu_fist_DNA-bd_dom"/>
</dbReference>
<dbReference type="GO" id="GO:0045944">
    <property type="term" value="P:positive regulation of transcription by RNA polymerase II"/>
    <property type="evidence" value="ECO:0007669"/>
    <property type="project" value="TreeGrafter"/>
</dbReference>
<dbReference type="PANTHER" id="PTHR28088:SF5">
    <property type="entry name" value="TRANSCRIPTIONAL ACTIVATOR HAA1-RELATED"/>
    <property type="match status" value="1"/>
</dbReference>
<protein>
    <recommendedName>
        <fullName evidence="9">Copper-fist domain-containing protein</fullName>
    </recommendedName>
</protein>
<sequence length="80" mass="9080">SSRFSSQSCIKGHRSSACNHTDRPLFEIRKKGRPATQCDDCRDLRRTRRLHVKCACEGRRDPESEIGPVQLQPPTNGNKC</sequence>
<dbReference type="PANTHER" id="PTHR28088">
    <property type="entry name" value="TRANSCRIPTIONAL ACTIVATOR HAA1-RELATED"/>
    <property type="match status" value="1"/>
</dbReference>
<accession>A0A0C3B7P3</accession>
<keyword evidence="2" id="KW-0479">Metal-binding</keyword>
<evidence type="ECO:0000256" key="6">
    <source>
        <dbReference type="ARBA" id="ARBA00023163"/>
    </source>
</evidence>
<organism evidence="10 11">
    <name type="scientific">Serendipita vermifera MAFF 305830</name>
    <dbReference type="NCBI Taxonomy" id="933852"/>
    <lineage>
        <taxon>Eukaryota</taxon>
        <taxon>Fungi</taxon>
        <taxon>Dikarya</taxon>
        <taxon>Basidiomycota</taxon>
        <taxon>Agaricomycotina</taxon>
        <taxon>Agaricomycetes</taxon>
        <taxon>Sebacinales</taxon>
        <taxon>Serendipitaceae</taxon>
        <taxon>Serendipita</taxon>
    </lineage>
</organism>
<dbReference type="OrthoDB" id="5600085at2759"/>
<dbReference type="GO" id="GO:0000981">
    <property type="term" value="F:DNA-binding transcription factor activity, RNA polymerase II-specific"/>
    <property type="evidence" value="ECO:0007669"/>
    <property type="project" value="TreeGrafter"/>
</dbReference>
<evidence type="ECO:0000313" key="11">
    <source>
        <dbReference type="Proteomes" id="UP000054097"/>
    </source>
</evidence>
<dbReference type="Gene3D" id="3.90.430.10">
    <property type="entry name" value="Copper fist DNA-binding domain"/>
    <property type="match status" value="1"/>
</dbReference>
<reference evidence="11" key="2">
    <citation type="submission" date="2015-01" db="EMBL/GenBank/DDBJ databases">
        <title>Evolutionary Origins and Diversification of the Mycorrhizal Mutualists.</title>
        <authorList>
            <consortium name="DOE Joint Genome Institute"/>
            <consortium name="Mycorrhizal Genomics Consortium"/>
            <person name="Kohler A."/>
            <person name="Kuo A."/>
            <person name="Nagy L.G."/>
            <person name="Floudas D."/>
            <person name="Copeland A."/>
            <person name="Barry K.W."/>
            <person name="Cichocki N."/>
            <person name="Veneault-Fourrey C."/>
            <person name="LaButti K."/>
            <person name="Lindquist E.A."/>
            <person name="Lipzen A."/>
            <person name="Lundell T."/>
            <person name="Morin E."/>
            <person name="Murat C."/>
            <person name="Riley R."/>
            <person name="Ohm R."/>
            <person name="Sun H."/>
            <person name="Tunlid A."/>
            <person name="Henrissat B."/>
            <person name="Grigoriev I.V."/>
            <person name="Hibbett D.S."/>
            <person name="Martin F."/>
        </authorList>
    </citation>
    <scope>NUCLEOTIDE SEQUENCE [LARGE SCALE GENOMIC DNA]</scope>
    <source>
        <strain evidence="11">MAFF 305830</strain>
    </source>
</reference>
<keyword evidence="3" id="KW-0862">Zinc</keyword>
<dbReference type="Pfam" id="PF00649">
    <property type="entry name" value="Copper-fist"/>
    <property type="match status" value="1"/>
</dbReference>
<evidence type="ECO:0000256" key="1">
    <source>
        <dbReference type="ARBA" id="ARBA00004123"/>
    </source>
</evidence>
<dbReference type="Proteomes" id="UP000054097">
    <property type="component" value="Unassembled WGS sequence"/>
</dbReference>